<sequence length="104" mass="11721">MKIEQVKYERENYESAIEGANNLLRKLERPETTIYVNGLGDLAQCFSKTVPFSVLDKNVIKVLVEERRHALSMELANLNASVEVAEEVLNGRLVTLNAKRGDNC</sequence>
<accession>A0A2P0PAT5</accession>
<reference evidence="1 2" key="1">
    <citation type="submission" date="2017-01" db="EMBL/GenBank/DDBJ databases">
        <title>Isolation and charaterisation of Pectobacterium phages.</title>
        <authorList>
            <person name="Buttimer C.T.H."/>
            <person name="Lucid A."/>
            <person name="Coffey A."/>
        </authorList>
    </citation>
    <scope>NUCLEOTIDE SEQUENCE [LARGE SCALE GENOMIC DNA]</scope>
</reference>
<organism evidence="1 2">
    <name type="scientific">Pectobacterium phage vB_PatP_CB1</name>
    <dbReference type="NCBI Taxonomy" id="1958917"/>
    <lineage>
        <taxon>Viruses</taxon>
        <taxon>Duplodnaviria</taxon>
        <taxon>Heunggongvirae</taxon>
        <taxon>Uroviricota</taxon>
        <taxon>Caudoviricetes</taxon>
        <taxon>Schitoviridae</taxon>
        <taxon>Cbunavirus</taxon>
        <taxon>Cbunavirus CB1</taxon>
    </lineage>
</organism>
<name>A0A2P0PAT5_9CAUD</name>
<protein>
    <submittedName>
        <fullName evidence="1">Uncharacterized protein</fullName>
    </submittedName>
</protein>
<evidence type="ECO:0000313" key="2">
    <source>
        <dbReference type="Proteomes" id="UP000240218"/>
    </source>
</evidence>
<keyword evidence="2" id="KW-1185">Reference proteome</keyword>
<dbReference type="Proteomes" id="UP000240218">
    <property type="component" value="Segment"/>
</dbReference>
<dbReference type="EMBL" id="KY514264">
    <property type="protein sequence ID" value="ARB11757.1"/>
    <property type="molecule type" value="Genomic_DNA"/>
</dbReference>
<proteinExistence type="predicted"/>
<evidence type="ECO:0000313" key="1">
    <source>
        <dbReference type="EMBL" id="ARB11757.1"/>
    </source>
</evidence>
<gene>
    <name evidence="1" type="ORF">CB1_30</name>
</gene>